<proteinExistence type="predicted"/>
<accession>A0A7J5UQZ9</accession>
<dbReference type="RefSeq" id="WP_152200359.1">
    <property type="nucleotide sequence ID" value="NZ_VUKF01000003.1"/>
</dbReference>
<evidence type="ECO:0000256" key="1">
    <source>
        <dbReference type="SAM" id="MobiDB-lite"/>
    </source>
</evidence>
<comment type="caution">
    <text evidence="2">The sequence shown here is derived from an EMBL/GenBank/DDBJ whole genome shotgun (WGS) entry which is preliminary data.</text>
</comment>
<keyword evidence="3" id="KW-1185">Reference proteome</keyword>
<protein>
    <submittedName>
        <fullName evidence="2">Uncharacterized protein</fullName>
    </submittedName>
</protein>
<organism evidence="2 3">
    <name type="scientific">Georgenia thermotolerans</name>
    <dbReference type="NCBI Taxonomy" id="527326"/>
    <lineage>
        <taxon>Bacteria</taxon>
        <taxon>Bacillati</taxon>
        <taxon>Actinomycetota</taxon>
        <taxon>Actinomycetes</taxon>
        <taxon>Micrococcales</taxon>
        <taxon>Bogoriellaceae</taxon>
        <taxon>Georgenia</taxon>
    </lineage>
</organism>
<name>A0A7J5UQZ9_9MICO</name>
<dbReference type="AlphaFoldDB" id="A0A7J5UQZ9"/>
<evidence type="ECO:0000313" key="2">
    <source>
        <dbReference type="EMBL" id="KAE8764848.1"/>
    </source>
</evidence>
<dbReference type="Proteomes" id="UP000451860">
    <property type="component" value="Unassembled WGS sequence"/>
</dbReference>
<gene>
    <name evidence="2" type="ORF">GB883_06905</name>
</gene>
<evidence type="ECO:0000313" key="3">
    <source>
        <dbReference type="Proteomes" id="UP000451860"/>
    </source>
</evidence>
<feature type="region of interest" description="Disordered" evidence="1">
    <location>
        <begin position="78"/>
        <end position="97"/>
    </location>
</feature>
<dbReference type="EMBL" id="WHJE01000021">
    <property type="protein sequence ID" value="KAE8764848.1"/>
    <property type="molecule type" value="Genomic_DNA"/>
</dbReference>
<reference evidence="2 3" key="1">
    <citation type="submission" date="2019-10" db="EMBL/GenBank/DDBJ databases">
        <title>Georgenia wutianyii sp. nov. and Georgenia yuyongxinii sp. nov. isolated from plateau pika (Ochotona curzoniae) in the Qinghai-Tibet plateau of China.</title>
        <authorList>
            <person name="Tian Z."/>
        </authorList>
    </citation>
    <scope>NUCLEOTIDE SEQUENCE [LARGE SCALE GENOMIC DNA]</scope>
    <source>
        <strain evidence="2 3">DSM 21501</strain>
    </source>
</reference>
<sequence>MIFTVAGLLLGPGRLGVLQLKVVSCCCRQCPAVATALLAATLAPTDVALGQAFVSDDTVPSRIRQTLTVEGGLLPRGPVHTCTGSRRPRSAPVTAPS</sequence>